<dbReference type="AlphaFoldDB" id="A0AB39MMX8"/>
<dbReference type="PANTHER" id="PTHR47506:SF1">
    <property type="entry name" value="HTH-TYPE TRANSCRIPTIONAL REGULATOR YJDC"/>
    <property type="match status" value="1"/>
</dbReference>
<keyword evidence="1" id="KW-0678">Repressor</keyword>
<accession>A0AB39MMX8</accession>
<dbReference type="InterPro" id="IPR009057">
    <property type="entry name" value="Homeodomain-like_sf"/>
</dbReference>
<dbReference type="GO" id="GO:0003677">
    <property type="term" value="F:DNA binding"/>
    <property type="evidence" value="ECO:0007669"/>
    <property type="project" value="UniProtKB-UniRule"/>
</dbReference>
<dbReference type="Pfam" id="PF13977">
    <property type="entry name" value="TetR_C_6"/>
    <property type="match status" value="1"/>
</dbReference>
<name>A0AB39MMX8_9ACTN</name>
<dbReference type="SUPFAM" id="SSF46689">
    <property type="entry name" value="Homeodomain-like"/>
    <property type="match status" value="1"/>
</dbReference>
<keyword evidence="2" id="KW-0805">Transcription regulation</keyword>
<dbReference type="PROSITE" id="PS50977">
    <property type="entry name" value="HTH_TETR_2"/>
    <property type="match status" value="1"/>
</dbReference>
<proteinExistence type="predicted"/>
<feature type="domain" description="HTH tetR-type" evidence="6">
    <location>
        <begin position="10"/>
        <end position="70"/>
    </location>
</feature>
<dbReference type="RefSeq" id="WP_369192164.1">
    <property type="nucleotide sequence ID" value="NZ_CP163431.1"/>
</dbReference>
<dbReference type="PANTHER" id="PTHR47506">
    <property type="entry name" value="TRANSCRIPTIONAL REGULATORY PROTEIN"/>
    <property type="match status" value="1"/>
</dbReference>
<dbReference type="Pfam" id="PF00440">
    <property type="entry name" value="TetR_N"/>
    <property type="match status" value="1"/>
</dbReference>
<evidence type="ECO:0000256" key="4">
    <source>
        <dbReference type="ARBA" id="ARBA00023163"/>
    </source>
</evidence>
<keyword evidence="3 5" id="KW-0238">DNA-binding</keyword>
<feature type="DNA-binding region" description="H-T-H motif" evidence="5">
    <location>
        <begin position="33"/>
        <end position="52"/>
    </location>
</feature>
<evidence type="ECO:0000313" key="7">
    <source>
        <dbReference type="EMBL" id="XDQ07379.1"/>
    </source>
</evidence>
<evidence type="ECO:0000256" key="1">
    <source>
        <dbReference type="ARBA" id="ARBA00022491"/>
    </source>
</evidence>
<reference evidence="7" key="1">
    <citation type="submission" date="2024-07" db="EMBL/GenBank/DDBJ databases">
        <authorList>
            <person name="Yu S.T."/>
        </authorList>
    </citation>
    <scope>NUCLEOTIDE SEQUENCE</scope>
    <source>
        <strain evidence="7">R08</strain>
    </source>
</reference>
<evidence type="ECO:0000256" key="2">
    <source>
        <dbReference type="ARBA" id="ARBA00023015"/>
    </source>
</evidence>
<dbReference type="PRINTS" id="PR00455">
    <property type="entry name" value="HTHTETR"/>
</dbReference>
<organism evidence="7">
    <name type="scientific">Streptomyces sp. R08</name>
    <dbReference type="NCBI Taxonomy" id="3238624"/>
    <lineage>
        <taxon>Bacteria</taxon>
        <taxon>Bacillati</taxon>
        <taxon>Actinomycetota</taxon>
        <taxon>Actinomycetes</taxon>
        <taxon>Kitasatosporales</taxon>
        <taxon>Streptomycetaceae</taxon>
        <taxon>Streptomyces</taxon>
    </lineage>
</organism>
<dbReference type="InterPro" id="IPR001647">
    <property type="entry name" value="HTH_TetR"/>
</dbReference>
<dbReference type="InterPro" id="IPR039538">
    <property type="entry name" value="BetI_C"/>
</dbReference>
<dbReference type="SUPFAM" id="SSF48498">
    <property type="entry name" value="Tetracyclin repressor-like, C-terminal domain"/>
    <property type="match status" value="1"/>
</dbReference>
<evidence type="ECO:0000259" key="6">
    <source>
        <dbReference type="PROSITE" id="PS50977"/>
    </source>
</evidence>
<dbReference type="InterPro" id="IPR036271">
    <property type="entry name" value="Tet_transcr_reg_TetR-rel_C_sf"/>
</dbReference>
<dbReference type="EMBL" id="CP163431">
    <property type="protein sequence ID" value="XDQ07379.1"/>
    <property type="molecule type" value="Genomic_DNA"/>
</dbReference>
<protein>
    <submittedName>
        <fullName evidence="7">TetR/AcrR family transcriptional regulator</fullName>
    </submittedName>
</protein>
<gene>
    <name evidence="7" type="ORF">AB5J58_47515</name>
</gene>
<evidence type="ECO:0000256" key="5">
    <source>
        <dbReference type="PROSITE-ProRule" id="PRU00335"/>
    </source>
</evidence>
<keyword evidence="4" id="KW-0804">Transcription</keyword>
<dbReference type="Gene3D" id="1.10.357.10">
    <property type="entry name" value="Tetracycline Repressor, domain 2"/>
    <property type="match status" value="1"/>
</dbReference>
<evidence type="ECO:0000256" key="3">
    <source>
        <dbReference type="ARBA" id="ARBA00023125"/>
    </source>
</evidence>
<sequence length="207" mass="22542">MPRLSSETLEQRRRHVLVSAWRCFARDGFHATSMDDIIAATGMSSSAVYRYFRSKEELIEAASQESLAQLRELFARLLAQEPTPTPAETIGALADQLAKRSADVDYDLSKIAIHAWAESLRRPELAAGTRDFYLDLRVLLTELAQRWRDAGSLTPDADPEAVATVLLTLMPGMIVNQHLVDPVSATQLVAGLAVLGAATAAGDVPGR</sequence>